<dbReference type="SUPFAM" id="SSF111038">
    <property type="entry name" value="YjbQ-like"/>
    <property type="match status" value="1"/>
</dbReference>
<sequence>MPQQLLSFATAGRGTIDITREVAAVLADTGMVTGLCHVFCRHTSASLMICENADPDVRADLERWLADAVPDGDPRYVHDSEGPDDMPAHIRSILTGMSLMLLVTDGGLNLGTWQGVYLYEHRAGRHERQIVVTVMRDQAE</sequence>
<evidence type="ECO:0000313" key="3">
    <source>
        <dbReference type="Proteomes" id="UP001251857"/>
    </source>
</evidence>
<protein>
    <submittedName>
        <fullName evidence="2">Secondary thiamine-phosphate synthase enzyme YjbQ</fullName>
    </submittedName>
</protein>
<dbReference type="InterPro" id="IPR035917">
    <property type="entry name" value="YjbQ-like_sf"/>
</dbReference>
<keyword evidence="3" id="KW-1185">Reference proteome</keyword>
<reference evidence="2 3" key="1">
    <citation type="submission" date="2023-09" db="EMBL/GenBank/DDBJ databases">
        <authorList>
            <person name="Rey-Velasco X."/>
        </authorList>
    </citation>
    <scope>NUCLEOTIDE SEQUENCE [LARGE SCALE GENOMIC DNA]</scope>
    <source>
        <strain evidence="2 3">W335</strain>
    </source>
</reference>
<accession>A0ABU3C082</accession>
<dbReference type="InterPro" id="IPR001602">
    <property type="entry name" value="UPF0047_YjbQ-like"/>
</dbReference>
<dbReference type="Pfam" id="PF01894">
    <property type="entry name" value="YjbQ"/>
    <property type="match status" value="1"/>
</dbReference>
<dbReference type="PROSITE" id="PS01314">
    <property type="entry name" value="UPF0047"/>
    <property type="match status" value="1"/>
</dbReference>
<dbReference type="Proteomes" id="UP001251857">
    <property type="component" value="Unassembled WGS sequence"/>
</dbReference>
<organism evidence="2 3">
    <name type="scientific">Spectribacter hydrogenoxidans</name>
    <dbReference type="NCBI Taxonomy" id="3075608"/>
    <lineage>
        <taxon>Bacteria</taxon>
        <taxon>Pseudomonadati</taxon>
        <taxon>Pseudomonadota</taxon>
        <taxon>Gammaproteobacteria</taxon>
        <taxon>Salinisphaerales</taxon>
        <taxon>Salinisphaeraceae</taxon>
        <taxon>Spectribacter</taxon>
    </lineage>
</organism>
<evidence type="ECO:0000313" key="2">
    <source>
        <dbReference type="EMBL" id="MDT0634962.1"/>
    </source>
</evidence>
<comment type="caution">
    <text evidence="2">The sequence shown here is derived from an EMBL/GenBank/DDBJ whole genome shotgun (WGS) entry which is preliminary data.</text>
</comment>
<comment type="similarity">
    <text evidence="1">Belongs to the UPF0047 family.</text>
</comment>
<proteinExistence type="inferred from homology"/>
<dbReference type="PANTHER" id="PTHR30615:SF8">
    <property type="entry name" value="UPF0047 PROTEIN C4A8.02C"/>
    <property type="match status" value="1"/>
</dbReference>
<evidence type="ECO:0000256" key="1">
    <source>
        <dbReference type="ARBA" id="ARBA00005534"/>
    </source>
</evidence>
<dbReference type="PANTHER" id="PTHR30615">
    <property type="entry name" value="UNCHARACTERIZED PROTEIN YJBQ-RELATED"/>
    <property type="match status" value="1"/>
</dbReference>
<dbReference type="PIRSF" id="PIRSF004681">
    <property type="entry name" value="UCP004681"/>
    <property type="match status" value="1"/>
</dbReference>
<name>A0ABU3C082_9GAMM</name>
<dbReference type="RefSeq" id="WP_311652796.1">
    <property type="nucleotide sequence ID" value="NZ_JAVRIB010000007.1"/>
</dbReference>
<dbReference type="EMBL" id="JAVRIB010000007">
    <property type="protein sequence ID" value="MDT0634962.1"/>
    <property type="molecule type" value="Genomic_DNA"/>
</dbReference>
<gene>
    <name evidence="2" type="ORF">RM532_08310</name>
</gene>
<dbReference type="NCBIfam" id="TIGR00149">
    <property type="entry name" value="TIGR00149_YjbQ"/>
    <property type="match status" value="1"/>
</dbReference>
<dbReference type="Gene3D" id="2.60.120.460">
    <property type="entry name" value="YjbQ-like"/>
    <property type="match status" value="1"/>
</dbReference>